<accession>A0A7S3EQ62</accession>
<sequence length="166" mass="18071">MRGVIRLELYSEFELKDSAVSKELSTSAPRLICEMEERHSASLLAFAKHHAGIPDPARVAIAGIDARGFTLNVTTVDGGVHESLLAPFPRPLERAGDVLPLAMEMHATAFGSLDVRFKLHARYFTEPVVVALRDASKSPTARVVVASVAAAAIVHALFLLRCRRRC</sequence>
<dbReference type="InterPro" id="IPR019595">
    <property type="entry name" value="DUF2470"/>
</dbReference>
<dbReference type="Pfam" id="PF10615">
    <property type="entry name" value="DUF2470"/>
    <property type="match status" value="1"/>
</dbReference>
<keyword evidence="1" id="KW-0812">Transmembrane</keyword>
<evidence type="ECO:0000313" key="3">
    <source>
        <dbReference type="EMBL" id="CAE0099455.1"/>
    </source>
</evidence>
<protein>
    <recommendedName>
        <fullName evidence="2">DUF2470 domain-containing protein</fullName>
    </recommendedName>
</protein>
<keyword evidence="1" id="KW-1133">Transmembrane helix</keyword>
<evidence type="ECO:0000256" key="1">
    <source>
        <dbReference type="SAM" id="Phobius"/>
    </source>
</evidence>
<feature type="transmembrane region" description="Helical" evidence="1">
    <location>
        <begin position="141"/>
        <end position="160"/>
    </location>
</feature>
<dbReference type="AlphaFoldDB" id="A0A7S3EQ62"/>
<dbReference type="EMBL" id="HBHX01003038">
    <property type="protein sequence ID" value="CAE0099455.1"/>
    <property type="molecule type" value="Transcribed_RNA"/>
</dbReference>
<gene>
    <name evidence="3" type="ORF">HERI1096_LOCUS1688</name>
</gene>
<name>A0A7S3EQ62_9EUKA</name>
<keyword evidence="1" id="KW-0472">Membrane</keyword>
<proteinExistence type="predicted"/>
<feature type="domain" description="DUF2470" evidence="2">
    <location>
        <begin position="29"/>
        <end position="105"/>
    </location>
</feature>
<organism evidence="3">
    <name type="scientific">Haptolina ericina</name>
    <dbReference type="NCBI Taxonomy" id="156174"/>
    <lineage>
        <taxon>Eukaryota</taxon>
        <taxon>Haptista</taxon>
        <taxon>Haptophyta</taxon>
        <taxon>Prymnesiophyceae</taxon>
        <taxon>Prymnesiales</taxon>
        <taxon>Prymnesiaceae</taxon>
        <taxon>Haptolina</taxon>
    </lineage>
</organism>
<dbReference type="InterPro" id="IPR037119">
    <property type="entry name" value="Haem_oxidase_HugZ-like_sf"/>
</dbReference>
<dbReference type="Gene3D" id="3.20.180.10">
    <property type="entry name" value="PNP-oxidase-like"/>
    <property type="match status" value="1"/>
</dbReference>
<reference evidence="3" key="1">
    <citation type="submission" date="2021-01" db="EMBL/GenBank/DDBJ databases">
        <authorList>
            <person name="Corre E."/>
            <person name="Pelletier E."/>
            <person name="Niang G."/>
            <person name="Scheremetjew M."/>
            <person name="Finn R."/>
            <person name="Kale V."/>
            <person name="Holt S."/>
            <person name="Cochrane G."/>
            <person name="Meng A."/>
            <person name="Brown T."/>
            <person name="Cohen L."/>
        </authorList>
    </citation>
    <scope>NUCLEOTIDE SEQUENCE</scope>
    <source>
        <strain evidence="3">CCMP281</strain>
    </source>
</reference>
<evidence type="ECO:0000259" key="2">
    <source>
        <dbReference type="Pfam" id="PF10615"/>
    </source>
</evidence>